<keyword evidence="6" id="KW-0266">Ethylene biosynthesis</keyword>
<sequence length="323" mass="35474">MTDALSNDIADPATEQVASVSLAQADSDPDGFAAEIGRSFERYGFAVVRDHGVPAALIAEAEAASRAFFALPTEDKRAYHLPGTGGARGYIPFGIETAKGATHVDLKEFWHVGRELPEGHPFAEVMAPNLWPREVAGFRQTMLDLFAAFDAAGAKILSAIARHLGLAPDFFVDTVRDGNSVLRLLHYPPVPADAPGIRAGAHEDINTITLLLGAAEAGLQLKLADGRWLPIYAKEGELVVNIGDMLQRLTNHRLVSTSHRVMNPPPERRGISRYSMPFFLHFRPDYRIETLPQMVDADHPDRYPESITAHDFLAQRLREIKLA</sequence>
<accession>A0A1I6LCQ1</accession>
<dbReference type="InterPro" id="IPR027443">
    <property type="entry name" value="IPNS-like_sf"/>
</dbReference>
<keyword evidence="11" id="KW-0479">Metal-binding</keyword>
<dbReference type="Pfam" id="PF03171">
    <property type="entry name" value="2OG-FeII_Oxy"/>
    <property type="match status" value="1"/>
</dbReference>
<dbReference type="Proteomes" id="UP000198824">
    <property type="component" value="Unassembled WGS sequence"/>
</dbReference>
<gene>
    <name evidence="13" type="ORF">SAMN05192580_2582</name>
</gene>
<comment type="cofactor">
    <cofactor evidence="1">
        <name>Fe(2+)</name>
        <dbReference type="ChEBI" id="CHEBI:29033"/>
    </cofactor>
</comment>
<name>A0A1I6LCQ1_9SPHN</name>
<evidence type="ECO:0000256" key="4">
    <source>
        <dbReference type="ARBA" id="ARBA00012531"/>
    </source>
</evidence>
<evidence type="ECO:0000313" key="13">
    <source>
        <dbReference type="EMBL" id="SFS01262.1"/>
    </source>
</evidence>
<dbReference type="PROSITE" id="PS51471">
    <property type="entry name" value="FE2OG_OXY"/>
    <property type="match status" value="1"/>
</dbReference>
<dbReference type="AlphaFoldDB" id="A0A1I6LCQ1"/>
<dbReference type="EMBL" id="FOZG01000002">
    <property type="protein sequence ID" value="SFS01262.1"/>
    <property type="molecule type" value="Genomic_DNA"/>
</dbReference>
<reference evidence="13 14" key="1">
    <citation type="submission" date="2016-10" db="EMBL/GenBank/DDBJ databases">
        <authorList>
            <person name="de Groot N.N."/>
        </authorList>
    </citation>
    <scope>NUCLEOTIDE SEQUENCE [LARGE SCALE GENOMIC DNA]</scope>
    <source>
        <strain evidence="13 14">S5-249</strain>
    </source>
</reference>
<dbReference type="RefSeq" id="WP_093315125.1">
    <property type="nucleotide sequence ID" value="NZ_FOZG01000002.1"/>
</dbReference>
<evidence type="ECO:0000256" key="3">
    <source>
        <dbReference type="ARBA" id="ARBA00012293"/>
    </source>
</evidence>
<evidence type="ECO:0000256" key="10">
    <source>
        <dbReference type="ARBA" id="ARBA00049359"/>
    </source>
</evidence>
<keyword evidence="11" id="KW-0560">Oxidoreductase</keyword>
<dbReference type="GO" id="GO:0046872">
    <property type="term" value="F:metal ion binding"/>
    <property type="evidence" value="ECO:0007669"/>
    <property type="project" value="UniProtKB-KW"/>
</dbReference>
<dbReference type="EC" id="1.14.20.7" evidence="3"/>
<feature type="domain" description="Fe2OG dioxygenase" evidence="12">
    <location>
        <begin position="177"/>
        <end position="282"/>
    </location>
</feature>
<evidence type="ECO:0000256" key="9">
    <source>
        <dbReference type="ARBA" id="ARBA00047725"/>
    </source>
</evidence>
<evidence type="ECO:0000259" key="12">
    <source>
        <dbReference type="PROSITE" id="PS51471"/>
    </source>
</evidence>
<keyword evidence="11" id="KW-0408">Iron</keyword>
<dbReference type="PRINTS" id="PR00682">
    <property type="entry name" value="IPNSYNTHASE"/>
</dbReference>
<dbReference type="InterPro" id="IPR005123">
    <property type="entry name" value="Oxoglu/Fe-dep_dioxygenase_dom"/>
</dbReference>
<dbReference type="PANTHER" id="PTHR47990">
    <property type="entry name" value="2-OXOGLUTARATE (2OG) AND FE(II)-DEPENDENT OXYGENASE SUPERFAMILY PROTEIN-RELATED"/>
    <property type="match status" value="1"/>
</dbReference>
<evidence type="ECO:0000256" key="8">
    <source>
        <dbReference type="ARBA" id="ARBA00031282"/>
    </source>
</evidence>
<keyword evidence="14" id="KW-1185">Reference proteome</keyword>
<dbReference type="Gene3D" id="2.60.120.330">
    <property type="entry name" value="B-lactam Antibiotic, Isopenicillin N Synthase, Chain"/>
    <property type="match status" value="1"/>
</dbReference>
<evidence type="ECO:0000256" key="5">
    <source>
        <dbReference type="ARBA" id="ARBA00019045"/>
    </source>
</evidence>
<evidence type="ECO:0000313" key="14">
    <source>
        <dbReference type="Proteomes" id="UP000198824"/>
    </source>
</evidence>
<dbReference type="InterPro" id="IPR044861">
    <property type="entry name" value="IPNS-like_FE2OG_OXY"/>
</dbReference>
<dbReference type="SUPFAM" id="SSF51197">
    <property type="entry name" value="Clavaminate synthase-like"/>
    <property type="match status" value="1"/>
</dbReference>
<comment type="pathway">
    <text evidence="2">Alkene biosynthesis; ethylene biosynthesis via 2-oxoglutarate.</text>
</comment>
<evidence type="ECO:0000256" key="7">
    <source>
        <dbReference type="ARBA" id="ARBA00031011"/>
    </source>
</evidence>
<proteinExistence type="inferred from homology"/>
<dbReference type="OrthoDB" id="21825at2"/>
<comment type="similarity">
    <text evidence="11">Belongs to the iron/ascorbate-dependent oxidoreductase family.</text>
</comment>
<dbReference type="STRING" id="1166337.SAMN05192580_2582"/>
<organism evidence="13 14">
    <name type="scientific">Sphingomonas jatrophae</name>
    <dbReference type="NCBI Taxonomy" id="1166337"/>
    <lineage>
        <taxon>Bacteria</taxon>
        <taxon>Pseudomonadati</taxon>
        <taxon>Pseudomonadota</taxon>
        <taxon>Alphaproteobacteria</taxon>
        <taxon>Sphingomonadales</taxon>
        <taxon>Sphingomonadaceae</taxon>
        <taxon>Sphingomonas</taxon>
    </lineage>
</organism>
<comment type="catalytic activity">
    <reaction evidence="10">
        <text>L-arginine + 2-oxoglutarate + O2 = guanidine + L-glutamate 5-semialdehyde + succinate + CO2</text>
        <dbReference type="Rhea" id="RHEA:31535"/>
        <dbReference type="ChEBI" id="CHEBI:15379"/>
        <dbReference type="ChEBI" id="CHEBI:16526"/>
        <dbReference type="ChEBI" id="CHEBI:16810"/>
        <dbReference type="ChEBI" id="CHEBI:30031"/>
        <dbReference type="ChEBI" id="CHEBI:30087"/>
        <dbReference type="ChEBI" id="CHEBI:32682"/>
        <dbReference type="ChEBI" id="CHEBI:58066"/>
        <dbReference type="EC" id="1.14.20.7"/>
    </reaction>
</comment>
<dbReference type="InterPro" id="IPR026992">
    <property type="entry name" value="DIOX_N"/>
</dbReference>
<evidence type="ECO:0000256" key="1">
    <source>
        <dbReference type="ARBA" id="ARBA00001954"/>
    </source>
</evidence>
<protein>
    <recommendedName>
        <fullName evidence="5">2-oxoglutarate-dependent ethylene/succinate-forming enzyme</fullName>
        <ecNumber evidence="4">1.13.12.19</ecNumber>
        <ecNumber evidence="3">1.14.20.7</ecNumber>
    </recommendedName>
    <alternativeName>
        <fullName evidence="7">2-oxoglutarate dioxygenase (ethylene-forming)</fullName>
    </alternativeName>
    <alternativeName>
        <fullName evidence="8">2-oxoglutarate/L-arginine monooxygenase/decarboxylase (succinate-forming)</fullName>
    </alternativeName>
</protein>
<dbReference type="GO" id="GO:0102276">
    <property type="term" value="F:2-oxoglutarate oxygenase/decarboxylase (ethylene-forming) activity"/>
    <property type="evidence" value="ECO:0007669"/>
    <property type="project" value="UniProtKB-EC"/>
</dbReference>
<dbReference type="InterPro" id="IPR050231">
    <property type="entry name" value="Iron_ascorbate_oxido_reductase"/>
</dbReference>
<evidence type="ECO:0000256" key="6">
    <source>
        <dbReference type="ARBA" id="ARBA00022666"/>
    </source>
</evidence>
<dbReference type="EC" id="1.13.12.19" evidence="4"/>
<dbReference type="GO" id="GO:0009693">
    <property type="term" value="P:ethylene biosynthetic process"/>
    <property type="evidence" value="ECO:0007669"/>
    <property type="project" value="UniProtKB-KW"/>
</dbReference>
<evidence type="ECO:0000256" key="11">
    <source>
        <dbReference type="RuleBase" id="RU003682"/>
    </source>
</evidence>
<dbReference type="Pfam" id="PF14226">
    <property type="entry name" value="DIOX_N"/>
    <property type="match status" value="1"/>
</dbReference>
<comment type="catalytic activity">
    <reaction evidence="9">
        <text>2-oxoglutarate + O2 + 2 H(+) = ethene + 3 CO2 + H2O</text>
        <dbReference type="Rhea" id="RHEA:31523"/>
        <dbReference type="ChEBI" id="CHEBI:15377"/>
        <dbReference type="ChEBI" id="CHEBI:15378"/>
        <dbReference type="ChEBI" id="CHEBI:15379"/>
        <dbReference type="ChEBI" id="CHEBI:16526"/>
        <dbReference type="ChEBI" id="CHEBI:16810"/>
        <dbReference type="ChEBI" id="CHEBI:18153"/>
        <dbReference type="EC" id="1.13.12.19"/>
    </reaction>
</comment>
<evidence type="ECO:0000256" key="2">
    <source>
        <dbReference type="ARBA" id="ARBA00004767"/>
    </source>
</evidence>